<evidence type="ECO:0000313" key="4">
    <source>
        <dbReference type="Proteomes" id="UP000654279"/>
    </source>
</evidence>
<gene>
    <name evidence="3" type="ORF">H8699_05135</name>
</gene>
<sequence>MNQLDYTDKMDLVTRQLGNGGVFLNTGSLDAPNTMTIGWGSVGVYWGKPVFVVMVRYSRHSFKAINEMKNFTVSIPLHDMKKELGYCGTRSGREGDKFAACGLTAEAAQSVAAPIVGECELHYECKVIAKQSMEPTLVCPDILQRYYGDGDFHTYFYGEIVNCYEK</sequence>
<keyword evidence="4" id="KW-1185">Reference proteome</keyword>
<dbReference type="InterPro" id="IPR012349">
    <property type="entry name" value="Split_barrel_FMN-bd"/>
</dbReference>
<organism evidence="3 4">
    <name type="scientific">Luoshenia tenuis</name>
    <dbReference type="NCBI Taxonomy" id="2763654"/>
    <lineage>
        <taxon>Bacteria</taxon>
        <taxon>Bacillati</taxon>
        <taxon>Bacillota</taxon>
        <taxon>Clostridia</taxon>
        <taxon>Christensenellales</taxon>
        <taxon>Christensenellaceae</taxon>
        <taxon>Luoshenia</taxon>
    </lineage>
</organism>
<comment type="caution">
    <text evidence="3">The sequence shown here is derived from an EMBL/GenBank/DDBJ whole genome shotgun (WGS) entry which is preliminary data.</text>
</comment>
<dbReference type="GO" id="GO:0010181">
    <property type="term" value="F:FMN binding"/>
    <property type="evidence" value="ECO:0007669"/>
    <property type="project" value="InterPro"/>
</dbReference>
<dbReference type="PANTHER" id="PTHR43567:SF5">
    <property type="entry name" value="HYPOTHETICAL CYTOSOLIC PROTEIN"/>
    <property type="match status" value="1"/>
</dbReference>
<proteinExistence type="inferred from homology"/>
<name>A0A926HII3_9FIRM</name>
<dbReference type="Gene3D" id="2.30.110.10">
    <property type="entry name" value="Electron Transport, Fmn-binding Protein, Chain A"/>
    <property type="match status" value="1"/>
</dbReference>
<reference evidence="3" key="1">
    <citation type="submission" date="2020-08" db="EMBL/GenBank/DDBJ databases">
        <title>Genome public.</title>
        <authorList>
            <person name="Liu C."/>
            <person name="Sun Q."/>
        </authorList>
    </citation>
    <scope>NUCLEOTIDE SEQUENCE</scope>
    <source>
        <strain evidence="3">NSJ-44</strain>
    </source>
</reference>
<dbReference type="EMBL" id="JACRSO010000002">
    <property type="protein sequence ID" value="MBC8528812.1"/>
    <property type="molecule type" value="Genomic_DNA"/>
</dbReference>
<dbReference type="Proteomes" id="UP000654279">
    <property type="component" value="Unassembled WGS sequence"/>
</dbReference>
<dbReference type="PANTHER" id="PTHR43567">
    <property type="entry name" value="FLAVOREDOXIN-RELATED-RELATED"/>
    <property type="match status" value="1"/>
</dbReference>
<dbReference type="Pfam" id="PF01613">
    <property type="entry name" value="Flavin_Reduct"/>
    <property type="match status" value="1"/>
</dbReference>
<dbReference type="AlphaFoldDB" id="A0A926HII3"/>
<dbReference type="RefSeq" id="WP_249284773.1">
    <property type="nucleotide sequence ID" value="NZ_JACRSO010000002.1"/>
</dbReference>
<dbReference type="SUPFAM" id="SSF50475">
    <property type="entry name" value="FMN-binding split barrel"/>
    <property type="match status" value="1"/>
</dbReference>
<evidence type="ECO:0000313" key="3">
    <source>
        <dbReference type="EMBL" id="MBC8528812.1"/>
    </source>
</evidence>
<comment type="similarity">
    <text evidence="1">Belongs to the flavoredoxin family.</text>
</comment>
<dbReference type="InterPro" id="IPR052174">
    <property type="entry name" value="Flavoredoxin"/>
</dbReference>
<evidence type="ECO:0000256" key="1">
    <source>
        <dbReference type="ARBA" id="ARBA00038054"/>
    </source>
</evidence>
<dbReference type="GO" id="GO:0016646">
    <property type="term" value="F:oxidoreductase activity, acting on the CH-NH group of donors, NAD or NADP as acceptor"/>
    <property type="evidence" value="ECO:0007669"/>
    <property type="project" value="UniProtKB-ARBA"/>
</dbReference>
<protein>
    <submittedName>
        <fullName evidence="3">Flavin reductase family protein</fullName>
    </submittedName>
</protein>
<feature type="domain" description="Flavin reductase like" evidence="2">
    <location>
        <begin position="26"/>
        <end position="164"/>
    </location>
</feature>
<accession>A0A926HII3</accession>
<evidence type="ECO:0000259" key="2">
    <source>
        <dbReference type="Pfam" id="PF01613"/>
    </source>
</evidence>
<dbReference type="InterPro" id="IPR002563">
    <property type="entry name" value="Flavin_Rdtase-like_dom"/>
</dbReference>